<dbReference type="RefSeq" id="WP_186918594.1">
    <property type="nucleotide sequence ID" value="NZ_JACOPQ010000002.1"/>
</dbReference>
<feature type="region of interest" description="Disordered" evidence="1">
    <location>
        <begin position="552"/>
        <end position="589"/>
    </location>
</feature>
<dbReference type="EMBL" id="JACOPQ010000002">
    <property type="protein sequence ID" value="MBC5736241.1"/>
    <property type="molecule type" value="Genomic_DNA"/>
</dbReference>
<keyword evidence="3" id="KW-1185">Reference proteome</keyword>
<protein>
    <submittedName>
        <fullName evidence="2">Uncharacterized protein</fullName>
    </submittedName>
</protein>
<dbReference type="AlphaFoldDB" id="A0A8J6JB73"/>
<accession>A0A8J6JB73</accession>
<feature type="region of interest" description="Disordered" evidence="1">
    <location>
        <begin position="1"/>
        <end position="73"/>
    </location>
</feature>
<proteinExistence type="predicted"/>
<name>A0A8J6JB73_9FIRM</name>
<evidence type="ECO:0000256" key="1">
    <source>
        <dbReference type="SAM" id="MobiDB-lite"/>
    </source>
</evidence>
<organism evidence="2 3">
    <name type="scientific">Lawsonibacter faecis</name>
    <dbReference type="NCBI Taxonomy" id="2763052"/>
    <lineage>
        <taxon>Bacteria</taxon>
        <taxon>Bacillati</taxon>
        <taxon>Bacillota</taxon>
        <taxon>Clostridia</taxon>
        <taxon>Eubacteriales</taxon>
        <taxon>Oscillospiraceae</taxon>
        <taxon>Lawsonibacter</taxon>
    </lineage>
</organism>
<gene>
    <name evidence="2" type="ORF">H8S62_04355</name>
</gene>
<feature type="compositionally biased region" description="Gly residues" evidence="1">
    <location>
        <begin position="44"/>
        <end position="68"/>
    </location>
</feature>
<comment type="caution">
    <text evidence="2">The sequence shown here is derived from an EMBL/GenBank/DDBJ whole genome shotgun (WGS) entry which is preliminary data.</text>
</comment>
<reference evidence="2" key="1">
    <citation type="submission" date="2020-08" db="EMBL/GenBank/DDBJ databases">
        <title>Genome public.</title>
        <authorList>
            <person name="Liu C."/>
            <person name="Sun Q."/>
        </authorList>
    </citation>
    <scope>NUCLEOTIDE SEQUENCE</scope>
    <source>
        <strain evidence="2">NSJ-52</strain>
    </source>
</reference>
<sequence length="739" mass="78568">MAKRYGPVMTALRQGGDGGGRLTLQPGGMGGGGTRGFTPRKGGFASGGGGGARGFTPGTGGFASGGSGEADEFRPTWSDLLRATEGGAELPRHIAQEAEEQARVERAVEAARERAEERARVDTVSGAAPAVKREDAWKWRSAAERAEYEETALGAPDFAGMRAAGERVGRPSEDPFLRMLGELGFGTGAYGDREDRGRRAVKTLNDPGYRRLHSDGNSEYAMENLDYLEPEQRAVIMYYAGRGEYEKIGAYLETLDRDLNERQRARESVEQPKWAEEQPFQAVGANIAGSFTSPSAYLETMKQAWRNFLSGEEVPVDPNSQAFSGVHLQHDTEQGVRSAARKAAEEATGSTFWGDAAAGAAGLGLGMGRLGSKLFLGPGFAALYQGTGAAGEAATGAAERGGSAGQAAAMGTAVGTIEAVSQLLPLENLFSLGKTAPKTVRELVTGAAAQAGLSAGQAALSQVGTELADTFILGDKGEFESMVRSLEAQGLESGEARARALMEYWLRRPGQAAAAGAAAGGLSALAARGLAALREGAGAPADESLDDGARKALEDGWGDTEPSVRGPEDDGTNVPKSVEIPGEHDIIGTGERGGEILQAKARHESSETDPVYKEVNIHGPRNSELDDVDLIDQIIYEDKDASSLYMENPNFPQTEQQWAYKQIFNRTKNRILALQQEQFRMSSEVSPTLPSTEGLRGIRTYVFRVSADTPALREAVQAEMDQLSELFPDYEFYAVFGGN</sequence>
<evidence type="ECO:0000313" key="2">
    <source>
        <dbReference type="EMBL" id="MBC5736241.1"/>
    </source>
</evidence>
<evidence type="ECO:0000313" key="3">
    <source>
        <dbReference type="Proteomes" id="UP000607645"/>
    </source>
</evidence>
<dbReference type="Proteomes" id="UP000607645">
    <property type="component" value="Unassembled WGS sequence"/>
</dbReference>
<feature type="compositionally biased region" description="Gly residues" evidence="1">
    <location>
        <begin position="15"/>
        <end position="35"/>
    </location>
</feature>